<keyword evidence="6 8" id="KW-1133">Transmembrane helix</keyword>
<dbReference type="PANTHER" id="PTHR30294:SF38">
    <property type="entry name" value="TRANSPORT PERMEASE PROTEIN"/>
    <property type="match status" value="1"/>
</dbReference>
<dbReference type="Pfam" id="PF01061">
    <property type="entry name" value="ABC2_membrane"/>
    <property type="match status" value="1"/>
</dbReference>
<feature type="non-terminal residue" evidence="10">
    <location>
        <position position="1"/>
    </location>
</feature>
<evidence type="ECO:0000313" key="10">
    <source>
        <dbReference type="EMBL" id="GAI89571.1"/>
    </source>
</evidence>
<evidence type="ECO:0000256" key="2">
    <source>
        <dbReference type="ARBA" id="ARBA00007783"/>
    </source>
</evidence>
<evidence type="ECO:0000259" key="9">
    <source>
        <dbReference type="PROSITE" id="PS51012"/>
    </source>
</evidence>
<evidence type="ECO:0000256" key="7">
    <source>
        <dbReference type="ARBA" id="ARBA00023136"/>
    </source>
</evidence>
<evidence type="ECO:0000256" key="3">
    <source>
        <dbReference type="ARBA" id="ARBA00022448"/>
    </source>
</evidence>
<comment type="subcellular location">
    <subcellularLocation>
        <location evidence="1">Cell membrane</location>
        <topology evidence="1">Multi-pass membrane protein</topology>
    </subcellularLocation>
</comment>
<reference evidence="10" key="1">
    <citation type="journal article" date="2014" name="Front. Microbiol.">
        <title>High frequency of phylogenetically diverse reductive dehalogenase-homologous genes in deep subseafloor sedimentary metagenomes.</title>
        <authorList>
            <person name="Kawai M."/>
            <person name="Futagami T."/>
            <person name="Toyoda A."/>
            <person name="Takaki Y."/>
            <person name="Nishi S."/>
            <person name="Hori S."/>
            <person name="Arai W."/>
            <person name="Tsubouchi T."/>
            <person name="Morono Y."/>
            <person name="Uchiyama I."/>
            <person name="Ito T."/>
            <person name="Fujiyama A."/>
            <person name="Inagaki F."/>
            <person name="Takami H."/>
        </authorList>
    </citation>
    <scope>NUCLEOTIDE SEQUENCE</scope>
    <source>
        <strain evidence="10">Expedition CK06-06</strain>
    </source>
</reference>
<evidence type="ECO:0000256" key="6">
    <source>
        <dbReference type="ARBA" id="ARBA00022989"/>
    </source>
</evidence>
<dbReference type="GO" id="GO:0005886">
    <property type="term" value="C:plasma membrane"/>
    <property type="evidence" value="ECO:0007669"/>
    <property type="project" value="UniProtKB-SubCell"/>
</dbReference>
<proteinExistence type="inferred from homology"/>
<keyword evidence="5 8" id="KW-0812">Transmembrane</keyword>
<dbReference type="AlphaFoldDB" id="X1TDY7"/>
<accession>X1TDY7</accession>
<dbReference type="InterPro" id="IPR013525">
    <property type="entry name" value="ABC2_TM"/>
</dbReference>
<protein>
    <recommendedName>
        <fullName evidence="9">ABC transmembrane type-2 domain-containing protein</fullName>
    </recommendedName>
</protein>
<dbReference type="EMBL" id="BARW01021560">
    <property type="protein sequence ID" value="GAI89571.1"/>
    <property type="molecule type" value="Genomic_DNA"/>
</dbReference>
<dbReference type="GO" id="GO:0140359">
    <property type="term" value="F:ABC-type transporter activity"/>
    <property type="evidence" value="ECO:0007669"/>
    <property type="project" value="InterPro"/>
</dbReference>
<evidence type="ECO:0000256" key="8">
    <source>
        <dbReference type="SAM" id="Phobius"/>
    </source>
</evidence>
<feature type="transmembrane region" description="Helical" evidence="8">
    <location>
        <begin position="29"/>
        <end position="49"/>
    </location>
</feature>
<keyword evidence="7 8" id="KW-0472">Membrane</keyword>
<organism evidence="10">
    <name type="scientific">marine sediment metagenome</name>
    <dbReference type="NCBI Taxonomy" id="412755"/>
    <lineage>
        <taxon>unclassified sequences</taxon>
        <taxon>metagenomes</taxon>
        <taxon>ecological metagenomes</taxon>
    </lineage>
</organism>
<dbReference type="PROSITE" id="PS51012">
    <property type="entry name" value="ABC_TM2"/>
    <property type="match status" value="1"/>
</dbReference>
<feature type="transmembrane region" description="Helical" evidence="8">
    <location>
        <begin position="6"/>
        <end position="22"/>
    </location>
</feature>
<feature type="transmembrane region" description="Helical" evidence="8">
    <location>
        <begin position="85"/>
        <end position="107"/>
    </location>
</feature>
<keyword evidence="4" id="KW-1003">Cell membrane</keyword>
<feature type="domain" description="ABC transmembrane type-2" evidence="9">
    <location>
        <begin position="1"/>
        <end position="110"/>
    </location>
</feature>
<dbReference type="InterPro" id="IPR051449">
    <property type="entry name" value="ABC-2_transporter_component"/>
</dbReference>
<evidence type="ECO:0000256" key="5">
    <source>
        <dbReference type="ARBA" id="ARBA00022692"/>
    </source>
</evidence>
<dbReference type="InterPro" id="IPR047817">
    <property type="entry name" value="ABC2_TM_bact-type"/>
</dbReference>
<sequence>FLVIVLLAIVSLSLGILLSSLAKREAQAIQFFPIIVLPTFLLAGIFWPVEAIPSWLRPFSYLIPPTYAVDATRSVMLRGWGFGEIWIDIVALFGFAVAFLVIAVWSLKRGRR</sequence>
<name>X1TDY7_9ZZZZ</name>
<evidence type="ECO:0000256" key="1">
    <source>
        <dbReference type="ARBA" id="ARBA00004651"/>
    </source>
</evidence>
<dbReference type="PANTHER" id="PTHR30294">
    <property type="entry name" value="MEMBRANE COMPONENT OF ABC TRANSPORTER YHHJ-RELATED"/>
    <property type="match status" value="1"/>
</dbReference>
<gene>
    <name evidence="10" type="ORF">S12H4_36191</name>
</gene>
<comment type="caution">
    <text evidence="10">The sequence shown here is derived from an EMBL/GenBank/DDBJ whole genome shotgun (WGS) entry which is preliminary data.</text>
</comment>
<comment type="similarity">
    <text evidence="2">Belongs to the ABC-2 integral membrane protein family.</text>
</comment>
<evidence type="ECO:0000256" key="4">
    <source>
        <dbReference type="ARBA" id="ARBA00022475"/>
    </source>
</evidence>
<keyword evidence="3" id="KW-0813">Transport</keyword>